<keyword evidence="3" id="KW-1185">Reference proteome</keyword>
<organism evidence="2 3">
    <name type="scientific">Xenorhabdus khoisanae</name>
    <dbReference type="NCBI Taxonomy" id="880157"/>
    <lineage>
        <taxon>Bacteria</taxon>
        <taxon>Pseudomonadati</taxon>
        <taxon>Pseudomonadota</taxon>
        <taxon>Gammaproteobacteria</taxon>
        <taxon>Enterobacterales</taxon>
        <taxon>Morganellaceae</taxon>
        <taxon>Xenorhabdus</taxon>
    </lineage>
</organism>
<dbReference type="AlphaFoldDB" id="A0A0J5FS66"/>
<protein>
    <submittedName>
        <fullName evidence="2">Transposase</fullName>
    </submittedName>
</protein>
<name>A0A0J5FS66_9GAMM</name>
<comment type="caution">
    <text evidence="2">The sequence shown here is derived from an EMBL/GenBank/DDBJ whole genome shotgun (WGS) entry which is preliminary data.</text>
</comment>
<evidence type="ECO:0000259" key="1">
    <source>
        <dbReference type="Pfam" id="PF13817"/>
    </source>
</evidence>
<sequence>MPTLRYTSREQQLQHVSNWLFAGSLRAGQRLADILSLLETAKANQLDPFVWLRDVLTRLPSWPNNRLQELLPYRGNTFQ</sequence>
<accession>A0A0J5FS66</accession>
<dbReference type="PATRIC" id="fig|880157.4.peg.2652"/>
<feature type="domain" description="Transposase IS66 C-terminal" evidence="1">
    <location>
        <begin position="36"/>
        <end position="73"/>
    </location>
</feature>
<evidence type="ECO:0000313" key="2">
    <source>
        <dbReference type="EMBL" id="KMJ44792.1"/>
    </source>
</evidence>
<dbReference type="InterPro" id="IPR039552">
    <property type="entry name" value="IS66_C"/>
</dbReference>
<evidence type="ECO:0000313" key="3">
    <source>
        <dbReference type="Proteomes" id="UP000036277"/>
    </source>
</evidence>
<dbReference type="EMBL" id="LFCV01000077">
    <property type="protein sequence ID" value="KMJ44792.1"/>
    <property type="molecule type" value="Genomic_DNA"/>
</dbReference>
<dbReference type="Proteomes" id="UP000036277">
    <property type="component" value="Unassembled WGS sequence"/>
</dbReference>
<reference evidence="2 3" key="1">
    <citation type="submission" date="2015-06" db="EMBL/GenBank/DDBJ databases">
        <title>Draft Whole-Genome Sequence of the Entomopathogenic Bacterium Xenorhabdus khoisanae.</title>
        <authorList>
            <person name="Naidoo S."/>
            <person name="Featherston J."/>
            <person name="Gray V.M."/>
        </authorList>
    </citation>
    <scope>NUCLEOTIDE SEQUENCE [LARGE SCALE GENOMIC DNA]</scope>
    <source>
        <strain evidence="2 3">MCB</strain>
    </source>
</reference>
<proteinExistence type="predicted"/>
<gene>
    <name evidence="2" type="ORF">AB204_12445</name>
</gene>
<dbReference type="Pfam" id="PF13817">
    <property type="entry name" value="DDE_Tnp_IS66_C"/>
    <property type="match status" value="1"/>
</dbReference>